<feature type="transmembrane region" description="Helical" evidence="2">
    <location>
        <begin position="75"/>
        <end position="99"/>
    </location>
</feature>
<dbReference type="InterPro" id="IPR006037">
    <property type="entry name" value="RCK_C"/>
</dbReference>
<dbReference type="Pfam" id="PF02080">
    <property type="entry name" value="TrkA_C"/>
    <property type="match status" value="1"/>
</dbReference>
<keyword evidence="2" id="KW-0812">Transmembrane</keyword>
<dbReference type="Pfam" id="PF07885">
    <property type="entry name" value="Ion_trans_2"/>
    <property type="match status" value="1"/>
</dbReference>
<dbReference type="Pfam" id="PF02254">
    <property type="entry name" value="TrkA_N"/>
    <property type="match status" value="1"/>
</dbReference>
<protein>
    <submittedName>
        <fullName evidence="5">Voltage-gated potassium channel Kch</fullName>
    </submittedName>
</protein>
<feature type="transmembrane region" description="Helical" evidence="2">
    <location>
        <begin position="42"/>
        <end position="63"/>
    </location>
</feature>
<dbReference type="GO" id="GO:0008324">
    <property type="term" value="F:monoatomic cation transmembrane transporter activity"/>
    <property type="evidence" value="ECO:0007669"/>
    <property type="project" value="InterPro"/>
</dbReference>
<feature type="transmembrane region" description="Helical" evidence="2">
    <location>
        <begin position="12"/>
        <end position="36"/>
    </location>
</feature>
<dbReference type="InterPro" id="IPR036721">
    <property type="entry name" value="RCK_C_sf"/>
</dbReference>
<gene>
    <name evidence="5" type="primary">kch_1</name>
    <name evidence="5" type="ORF">GALL_22470</name>
</gene>
<evidence type="ECO:0000256" key="1">
    <source>
        <dbReference type="ARBA" id="ARBA00004651"/>
    </source>
</evidence>
<dbReference type="PROSITE" id="PS51201">
    <property type="entry name" value="RCK_N"/>
    <property type="match status" value="1"/>
</dbReference>
<dbReference type="SUPFAM" id="SSF51735">
    <property type="entry name" value="NAD(P)-binding Rossmann-fold domains"/>
    <property type="match status" value="1"/>
</dbReference>
<dbReference type="InterPro" id="IPR013099">
    <property type="entry name" value="K_chnl_dom"/>
</dbReference>
<dbReference type="InterPro" id="IPR050721">
    <property type="entry name" value="Trk_Ktr_HKT_K-transport"/>
</dbReference>
<keyword evidence="5" id="KW-0813">Transport</keyword>
<evidence type="ECO:0000259" key="3">
    <source>
        <dbReference type="PROSITE" id="PS51201"/>
    </source>
</evidence>
<dbReference type="Gene3D" id="1.10.287.70">
    <property type="match status" value="1"/>
</dbReference>
<dbReference type="AlphaFoldDB" id="A0A1J5T8L4"/>
<keyword evidence="5" id="KW-0407">Ion channel</keyword>
<dbReference type="GO" id="GO:0006813">
    <property type="term" value="P:potassium ion transport"/>
    <property type="evidence" value="ECO:0007669"/>
    <property type="project" value="InterPro"/>
</dbReference>
<dbReference type="InterPro" id="IPR036291">
    <property type="entry name" value="NAD(P)-bd_dom_sf"/>
</dbReference>
<dbReference type="EMBL" id="MLJW01000005">
    <property type="protein sequence ID" value="OIR17226.1"/>
    <property type="molecule type" value="Genomic_DNA"/>
</dbReference>
<dbReference type="PANTHER" id="PTHR43833:SF9">
    <property type="entry name" value="POTASSIUM CHANNEL PROTEIN YUGO-RELATED"/>
    <property type="match status" value="1"/>
</dbReference>
<dbReference type="PROSITE" id="PS51202">
    <property type="entry name" value="RCK_C"/>
    <property type="match status" value="1"/>
</dbReference>
<dbReference type="Gene3D" id="3.30.70.1450">
    <property type="entry name" value="Regulator of K+ conductance, C-terminal domain"/>
    <property type="match status" value="1"/>
</dbReference>
<keyword evidence="2" id="KW-1133">Transmembrane helix</keyword>
<keyword evidence="5" id="KW-0406">Ion transport</keyword>
<comment type="caution">
    <text evidence="5">The sequence shown here is derived from an EMBL/GenBank/DDBJ whole genome shotgun (WGS) entry which is preliminary data.</text>
</comment>
<evidence type="ECO:0000259" key="4">
    <source>
        <dbReference type="PROSITE" id="PS51202"/>
    </source>
</evidence>
<evidence type="ECO:0000256" key="2">
    <source>
        <dbReference type="SAM" id="Phobius"/>
    </source>
</evidence>
<name>A0A1J5T8L4_9ZZZZ</name>
<sequence>MNRTVDHHESRVFRNLLIALLALVTVFLIGTVGYRILGGPQYSWMDCFYMTFITIATIGYHEVVDVTRYEYGRLFTVFIGIAGIGVLGYVLSTVTAFMLENDLNVLRRRKKMLNKIGQLKNHYIVCGVGLVGSNVAHDLELTGRPSVIVDSDIGNIQQYLESHPAQLYLHGDATDNDVLLAAGVQRAKGVFAVAHDDSANLVISLSSKQLNPHLRVVARCHALKNAEKTRRAGADEVISPDFSGGLRIVSAMVRPNVMNFLDEMLKTDSNLRMEEVVIPESLAGKPLSVLYQSNKDCMVLALQRDNSWQFNPQANHLLRERDVLMVMSTPEGRSRLEQLIQGID</sequence>
<evidence type="ECO:0000313" key="5">
    <source>
        <dbReference type="EMBL" id="OIR17226.1"/>
    </source>
</evidence>
<accession>A0A1J5T8L4</accession>
<dbReference type="InterPro" id="IPR003148">
    <property type="entry name" value="RCK_N"/>
</dbReference>
<dbReference type="SUPFAM" id="SSF81324">
    <property type="entry name" value="Voltage-gated potassium channels"/>
    <property type="match status" value="1"/>
</dbReference>
<feature type="domain" description="RCK N-terminal" evidence="3">
    <location>
        <begin position="120"/>
        <end position="239"/>
    </location>
</feature>
<organism evidence="5">
    <name type="scientific">mine drainage metagenome</name>
    <dbReference type="NCBI Taxonomy" id="410659"/>
    <lineage>
        <taxon>unclassified sequences</taxon>
        <taxon>metagenomes</taxon>
        <taxon>ecological metagenomes</taxon>
    </lineage>
</organism>
<comment type="subcellular location">
    <subcellularLocation>
        <location evidence="1">Cell membrane</location>
        <topology evidence="1">Multi-pass membrane protein</topology>
    </subcellularLocation>
</comment>
<dbReference type="GO" id="GO:0005886">
    <property type="term" value="C:plasma membrane"/>
    <property type="evidence" value="ECO:0007669"/>
    <property type="project" value="UniProtKB-SubCell"/>
</dbReference>
<keyword evidence="2" id="KW-0472">Membrane</keyword>
<reference evidence="5" key="1">
    <citation type="submission" date="2016-10" db="EMBL/GenBank/DDBJ databases">
        <title>Sequence of Gallionella enrichment culture.</title>
        <authorList>
            <person name="Poehlein A."/>
            <person name="Muehling M."/>
            <person name="Daniel R."/>
        </authorList>
    </citation>
    <scope>NUCLEOTIDE SEQUENCE</scope>
</reference>
<dbReference type="PANTHER" id="PTHR43833">
    <property type="entry name" value="POTASSIUM CHANNEL PROTEIN 2-RELATED-RELATED"/>
    <property type="match status" value="1"/>
</dbReference>
<proteinExistence type="predicted"/>
<dbReference type="SUPFAM" id="SSF116726">
    <property type="entry name" value="TrkA C-terminal domain-like"/>
    <property type="match status" value="1"/>
</dbReference>
<feature type="domain" description="RCK C-terminal" evidence="4">
    <location>
        <begin position="258"/>
        <end position="342"/>
    </location>
</feature>
<dbReference type="Gene3D" id="3.40.50.720">
    <property type="entry name" value="NAD(P)-binding Rossmann-like Domain"/>
    <property type="match status" value="1"/>
</dbReference>